<dbReference type="EMBL" id="CADCTB010000062">
    <property type="protein sequence ID" value="CAA9226816.1"/>
    <property type="molecule type" value="Genomic_DNA"/>
</dbReference>
<dbReference type="GO" id="GO:0016887">
    <property type="term" value="F:ATP hydrolysis activity"/>
    <property type="evidence" value="ECO:0007669"/>
    <property type="project" value="InterPro"/>
</dbReference>
<dbReference type="InterPro" id="IPR025723">
    <property type="entry name" value="ArsA/GET3_ATPase-like"/>
</dbReference>
<dbReference type="PANTHER" id="PTHR10803:SF31">
    <property type="entry name" value="ATPASE RV3679-RELATED"/>
    <property type="match status" value="1"/>
</dbReference>
<dbReference type="Pfam" id="PF02374">
    <property type="entry name" value="ArsA_ATPase"/>
    <property type="match status" value="1"/>
</dbReference>
<gene>
    <name evidence="2" type="ORF">AVDCRST_MAG10-974</name>
</gene>
<reference evidence="2" key="1">
    <citation type="submission" date="2020-02" db="EMBL/GenBank/DDBJ databases">
        <authorList>
            <person name="Meier V. D."/>
        </authorList>
    </citation>
    <scope>NUCLEOTIDE SEQUENCE</scope>
    <source>
        <strain evidence="2">AVDCRST_MAG10</strain>
    </source>
</reference>
<dbReference type="PANTHER" id="PTHR10803">
    <property type="entry name" value="ARSENICAL PUMP-DRIVING ATPASE ARSENITE-TRANSLOCATING ATPASE"/>
    <property type="match status" value="1"/>
</dbReference>
<dbReference type="Gene3D" id="3.40.50.300">
    <property type="entry name" value="P-loop containing nucleotide triphosphate hydrolases"/>
    <property type="match status" value="1"/>
</dbReference>
<evidence type="ECO:0000259" key="1">
    <source>
        <dbReference type="Pfam" id="PF02374"/>
    </source>
</evidence>
<dbReference type="SUPFAM" id="SSF52540">
    <property type="entry name" value="P-loop containing nucleoside triphosphate hydrolases"/>
    <property type="match status" value="1"/>
</dbReference>
<organism evidence="2">
    <name type="scientific">uncultured Acidimicrobiales bacterium</name>
    <dbReference type="NCBI Taxonomy" id="310071"/>
    <lineage>
        <taxon>Bacteria</taxon>
        <taxon>Bacillati</taxon>
        <taxon>Actinomycetota</taxon>
        <taxon>Acidimicrobiia</taxon>
        <taxon>Acidimicrobiales</taxon>
        <taxon>environmental samples</taxon>
    </lineage>
</organism>
<feature type="domain" description="ArsA/GET3 Anion-transporting ATPase-like" evidence="1">
    <location>
        <begin position="11"/>
        <end position="156"/>
    </location>
</feature>
<dbReference type="GO" id="GO:0005524">
    <property type="term" value="F:ATP binding"/>
    <property type="evidence" value="ECO:0007669"/>
    <property type="project" value="InterPro"/>
</dbReference>
<name>A0A6J4HMV3_9ACTN</name>
<sequence length="308" mass="32066">MDPRTFCAQSRLVVVAGKGGVGKTTVTAAMARMAADLGLSVLIVEVEGKTGLAAAFGAEDLEYDERELAPGIRARSLTPDIALVEYLEEHGLRRISKRLVKAGLVEVVSTAAPGIKDILILGKVKQLERGGVADLILLDAPAAGHAVSFLMSARGLKDIVRGGPLHGQADDVLQMLNDPSRCRVVLVTLAEETPVNEVVETAFALEDRVGVDLGPVVVNGLYPVLEGLDADPAAAGAGASTLAEAADFRARRQELQQAQVARLAAALPLPQLHLPSLFTVDLTPSHIDVLAAALATAIEGLPAPAGVR</sequence>
<evidence type="ECO:0000313" key="2">
    <source>
        <dbReference type="EMBL" id="CAA9226816.1"/>
    </source>
</evidence>
<dbReference type="InterPro" id="IPR016300">
    <property type="entry name" value="ATPase_ArsA/GET3"/>
</dbReference>
<dbReference type="InterPro" id="IPR027417">
    <property type="entry name" value="P-loop_NTPase"/>
</dbReference>
<dbReference type="AlphaFoldDB" id="A0A6J4HMV3"/>
<proteinExistence type="predicted"/>
<protein>
    <recommendedName>
        <fullName evidence="1">ArsA/GET3 Anion-transporting ATPase-like domain-containing protein</fullName>
    </recommendedName>
</protein>
<accession>A0A6J4HMV3</accession>